<dbReference type="CDD" id="cd06260">
    <property type="entry name" value="DUF820-like"/>
    <property type="match status" value="1"/>
</dbReference>
<gene>
    <name evidence="2" type="ORF">THIOM_000565</name>
</gene>
<dbReference type="PANTHER" id="PTHR34107:SF4">
    <property type="entry name" value="SLL1222 PROTEIN"/>
    <property type="match status" value="1"/>
</dbReference>
<name>A0A176S6R9_9GAMM</name>
<feature type="domain" description="Putative restriction endonuclease" evidence="1">
    <location>
        <begin position="5"/>
        <end position="151"/>
    </location>
</feature>
<keyword evidence="3" id="KW-1185">Reference proteome</keyword>
<sequence>MNEVIELKDEEYEVQDIPSKKHSSAQTNITGLLFNDDRFTPFVELSLDVSKIDLSPFGIKAKDELIPDISVYVNEGQTESVTAAEQTVDLIDDDDDILKVTEMPDLVIEVLSPRQAISDLLSKFKAYFALGVKSCWLVMPSVKVIKIYSIKGRKICDIQHDADVVDEVMDIRLPIRNIFSRGAKYGNPTAELGEA</sequence>
<protein>
    <recommendedName>
        <fullName evidence="1">Putative restriction endonuclease domain-containing protein</fullName>
    </recommendedName>
</protein>
<dbReference type="InterPro" id="IPR012296">
    <property type="entry name" value="Nuclease_put_TT1808"/>
</dbReference>
<dbReference type="EMBL" id="LUTY01000268">
    <property type="protein sequence ID" value="OAD23598.1"/>
    <property type="molecule type" value="Genomic_DNA"/>
</dbReference>
<dbReference type="AlphaFoldDB" id="A0A176S6R9"/>
<evidence type="ECO:0000259" key="1">
    <source>
        <dbReference type="Pfam" id="PF05685"/>
    </source>
</evidence>
<dbReference type="SUPFAM" id="SSF52980">
    <property type="entry name" value="Restriction endonuclease-like"/>
    <property type="match status" value="1"/>
</dbReference>
<evidence type="ECO:0000313" key="3">
    <source>
        <dbReference type="Proteomes" id="UP000076962"/>
    </source>
</evidence>
<dbReference type="Pfam" id="PF05685">
    <property type="entry name" value="Uma2"/>
    <property type="match status" value="1"/>
</dbReference>
<dbReference type="PANTHER" id="PTHR34107">
    <property type="entry name" value="SLL0198 PROTEIN-RELATED"/>
    <property type="match status" value="1"/>
</dbReference>
<proteinExistence type="predicted"/>
<dbReference type="InterPro" id="IPR008538">
    <property type="entry name" value="Uma2"/>
</dbReference>
<dbReference type="Gene3D" id="3.90.1570.10">
    <property type="entry name" value="tt1808, chain A"/>
    <property type="match status" value="1"/>
</dbReference>
<accession>A0A176S6R9</accession>
<reference evidence="2 3" key="1">
    <citation type="submission" date="2016-05" db="EMBL/GenBank/DDBJ databases">
        <title>Single-cell genome of chain-forming Candidatus Thiomargarita nelsonii and comparison to other large sulfur-oxidizing bacteria.</title>
        <authorList>
            <person name="Winkel M."/>
            <person name="Salman V."/>
            <person name="Woyke T."/>
            <person name="Schulz-Vogt H."/>
            <person name="Richter M."/>
            <person name="Flood B."/>
            <person name="Bailey J."/>
            <person name="Amann R."/>
            <person name="Mussmann M."/>
        </authorList>
    </citation>
    <scope>NUCLEOTIDE SEQUENCE [LARGE SCALE GENOMIC DNA]</scope>
    <source>
        <strain evidence="2 3">THI036</strain>
    </source>
</reference>
<organism evidence="2 3">
    <name type="scientific">Candidatus Thiomargarita nelsonii</name>
    <dbReference type="NCBI Taxonomy" id="1003181"/>
    <lineage>
        <taxon>Bacteria</taxon>
        <taxon>Pseudomonadati</taxon>
        <taxon>Pseudomonadota</taxon>
        <taxon>Gammaproteobacteria</taxon>
        <taxon>Thiotrichales</taxon>
        <taxon>Thiotrichaceae</taxon>
        <taxon>Thiomargarita</taxon>
    </lineage>
</organism>
<evidence type="ECO:0000313" key="2">
    <source>
        <dbReference type="EMBL" id="OAD23598.1"/>
    </source>
</evidence>
<dbReference type="Proteomes" id="UP000076962">
    <property type="component" value="Unassembled WGS sequence"/>
</dbReference>
<dbReference type="InterPro" id="IPR011335">
    <property type="entry name" value="Restrct_endonuc-II-like"/>
</dbReference>
<comment type="caution">
    <text evidence="2">The sequence shown here is derived from an EMBL/GenBank/DDBJ whole genome shotgun (WGS) entry which is preliminary data.</text>
</comment>